<gene>
    <name evidence="1" type="ORF">DW150_06635</name>
</gene>
<proteinExistence type="predicted"/>
<sequence>MAGQRVRHDCQQLHTGKGFQLQVESEADSKVGGRHRRYRQAVTAELPMTCLGKTQGRGWGMGAPLRP</sequence>
<evidence type="ECO:0000313" key="1">
    <source>
        <dbReference type="EMBL" id="RHI92743.1"/>
    </source>
</evidence>
<evidence type="ECO:0000313" key="2">
    <source>
        <dbReference type="Proteomes" id="UP000285777"/>
    </source>
</evidence>
<organism evidence="1 2">
    <name type="scientific">Phocaeicola vulgatus</name>
    <name type="common">Bacteroides vulgatus</name>
    <dbReference type="NCBI Taxonomy" id="821"/>
    <lineage>
        <taxon>Bacteria</taxon>
        <taxon>Pseudomonadati</taxon>
        <taxon>Bacteroidota</taxon>
        <taxon>Bacteroidia</taxon>
        <taxon>Bacteroidales</taxon>
        <taxon>Bacteroidaceae</taxon>
        <taxon>Phocaeicola</taxon>
    </lineage>
</organism>
<name>A0A415BTY7_PHOVU</name>
<dbReference type="EMBL" id="QRLF01000009">
    <property type="protein sequence ID" value="RHI92743.1"/>
    <property type="molecule type" value="Genomic_DNA"/>
</dbReference>
<reference evidence="1 2" key="1">
    <citation type="submission" date="2018-08" db="EMBL/GenBank/DDBJ databases">
        <title>A genome reference for cultivated species of the human gut microbiota.</title>
        <authorList>
            <person name="Zou Y."/>
            <person name="Xue W."/>
            <person name="Luo G."/>
        </authorList>
    </citation>
    <scope>NUCLEOTIDE SEQUENCE [LARGE SCALE GENOMIC DNA]</scope>
    <source>
        <strain evidence="1 2">AM13-21</strain>
    </source>
</reference>
<dbReference type="AlphaFoldDB" id="A0A415BTY7"/>
<comment type="caution">
    <text evidence="1">The sequence shown here is derived from an EMBL/GenBank/DDBJ whole genome shotgun (WGS) entry which is preliminary data.</text>
</comment>
<accession>A0A415BTY7</accession>
<protein>
    <submittedName>
        <fullName evidence="1">Uncharacterized protein</fullName>
    </submittedName>
</protein>
<dbReference type="Proteomes" id="UP000285777">
    <property type="component" value="Unassembled WGS sequence"/>
</dbReference>